<dbReference type="EMBL" id="LSFI01000016">
    <property type="protein sequence ID" value="OAG27958.1"/>
    <property type="molecule type" value="Genomic_DNA"/>
</dbReference>
<dbReference type="OrthoDB" id="9772604at2"/>
<protein>
    <submittedName>
        <fullName evidence="1">Uncharacterized protein</fullName>
    </submittedName>
</protein>
<accession>A0A177E845</accession>
<organism evidence="1 2">
    <name type="scientific">Thermodesulfatator autotrophicus</name>
    <dbReference type="NCBI Taxonomy" id="1795632"/>
    <lineage>
        <taxon>Bacteria</taxon>
        <taxon>Pseudomonadati</taxon>
        <taxon>Thermodesulfobacteriota</taxon>
        <taxon>Thermodesulfobacteria</taxon>
        <taxon>Thermodesulfobacteriales</taxon>
        <taxon>Thermodesulfatatoraceae</taxon>
        <taxon>Thermodesulfatator</taxon>
    </lineage>
</organism>
<dbReference type="AlphaFoldDB" id="A0A177E845"/>
<dbReference type="Proteomes" id="UP000076964">
    <property type="component" value="Unassembled WGS sequence"/>
</dbReference>
<sequence>MLAIYLIRDRCLDQLKMPFALWTREAVGQLIERKFSIKLSVWTVLEEVGIYTTEAIEEGL</sequence>
<reference evidence="1 2" key="1">
    <citation type="submission" date="2016-02" db="EMBL/GenBank/DDBJ databases">
        <title>Draft genome sequence of Thermodesulfatator sp. S606.</title>
        <authorList>
            <person name="Lai Q."/>
            <person name="Cao J."/>
            <person name="Dupont S."/>
            <person name="Shao Z."/>
            <person name="Jebbar M."/>
            <person name="Alain K."/>
        </authorList>
    </citation>
    <scope>NUCLEOTIDE SEQUENCE [LARGE SCALE GENOMIC DNA]</scope>
    <source>
        <strain evidence="1 2">S606</strain>
    </source>
</reference>
<gene>
    <name evidence="1" type="ORF">TH606_04275</name>
</gene>
<keyword evidence="2" id="KW-1185">Reference proteome</keyword>
<name>A0A177E845_9BACT</name>
<proteinExistence type="predicted"/>
<evidence type="ECO:0000313" key="1">
    <source>
        <dbReference type="EMBL" id="OAG27958.1"/>
    </source>
</evidence>
<evidence type="ECO:0000313" key="2">
    <source>
        <dbReference type="Proteomes" id="UP000076964"/>
    </source>
</evidence>
<comment type="caution">
    <text evidence="1">The sequence shown here is derived from an EMBL/GenBank/DDBJ whole genome shotgun (WGS) entry which is preliminary data.</text>
</comment>